<organism evidence="21 22">
    <name type="scientific">Hafnia alvei</name>
    <dbReference type="NCBI Taxonomy" id="569"/>
    <lineage>
        <taxon>Bacteria</taxon>
        <taxon>Pseudomonadati</taxon>
        <taxon>Pseudomonadota</taxon>
        <taxon>Gammaproteobacteria</taxon>
        <taxon>Enterobacterales</taxon>
        <taxon>Hafniaceae</taxon>
        <taxon>Hafnia</taxon>
    </lineage>
</organism>
<evidence type="ECO:0000256" key="4">
    <source>
        <dbReference type="ARBA" id="ARBA00004613"/>
    </source>
</evidence>
<dbReference type="SUPFAM" id="SSF103515">
    <property type="entry name" value="Autotransporter"/>
    <property type="match status" value="1"/>
</dbReference>
<feature type="compositionally biased region" description="Pro residues" evidence="17">
    <location>
        <begin position="891"/>
        <end position="1138"/>
    </location>
</feature>
<dbReference type="GO" id="GO:0004252">
    <property type="term" value="F:serine-type endopeptidase activity"/>
    <property type="evidence" value="ECO:0007669"/>
    <property type="project" value="InterPro"/>
</dbReference>
<evidence type="ECO:0000256" key="12">
    <source>
        <dbReference type="ARBA" id="ARBA00022825"/>
    </source>
</evidence>
<dbReference type="Gene3D" id="2.40.128.130">
    <property type="entry name" value="Autotransporter beta-domain"/>
    <property type="match status" value="1"/>
</dbReference>
<keyword evidence="10" id="KW-0574">Periplasm</keyword>
<keyword evidence="15" id="KW-0865">Zymogen</keyword>
<feature type="signal peptide" evidence="18">
    <location>
        <begin position="1"/>
        <end position="21"/>
    </location>
</feature>
<dbReference type="RefSeq" id="WP_327058432.1">
    <property type="nucleotide sequence ID" value="NZ_CP139992.1"/>
</dbReference>
<dbReference type="Gene3D" id="2.40.10.120">
    <property type="match status" value="1"/>
</dbReference>
<keyword evidence="6" id="KW-0964">Secreted</keyword>
<dbReference type="PRINTS" id="PR00921">
    <property type="entry name" value="IGASERPTASE"/>
</dbReference>
<comment type="subcellular location">
    <subcellularLocation>
        <location evidence="3">Cell outer membrane</location>
        <topology evidence="3">Multi-pass membrane protein</topology>
    </subcellularLocation>
    <subcellularLocation>
        <location evidence="1">Cell surface</location>
    </subcellularLocation>
    <subcellularLocation>
        <location evidence="2">Periplasm</location>
    </subcellularLocation>
    <subcellularLocation>
        <location evidence="4">Secreted</location>
    </subcellularLocation>
</comment>
<keyword evidence="16" id="KW-0998">Cell outer membrane</keyword>
<dbReference type="GO" id="GO:0005576">
    <property type="term" value="C:extracellular region"/>
    <property type="evidence" value="ECO:0007669"/>
    <property type="project" value="UniProtKB-SubCell"/>
</dbReference>
<dbReference type="InterPro" id="IPR000710">
    <property type="entry name" value="Peptidase_S6"/>
</dbReference>
<feature type="domain" description="Autotransporter" evidence="19">
    <location>
        <begin position="1189"/>
        <end position="1474"/>
    </location>
</feature>
<keyword evidence="11 21" id="KW-0378">Hydrolase</keyword>
<evidence type="ECO:0000313" key="21">
    <source>
        <dbReference type="EMBL" id="STQ82086.1"/>
    </source>
</evidence>
<evidence type="ECO:0000256" key="9">
    <source>
        <dbReference type="ARBA" id="ARBA00022729"/>
    </source>
</evidence>
<dbReference type="EMBL" id="UGHP01000001">
    <property type="protein sequence ID" value="STQ82086.1"/>
    <property type="molecule type" value="Genomic_DNA"/>
</dbReference>
<evidence type="ECO:0000256" key="5">
    <source>
        <dbReference type="ARBA" id="ARBA00022452"/>
    </source>
</evidence>
<name>A0A377PNM1_HAFAL</name>
<reference evidence="21 22" key="1">
    <citation type="submission" date="2018-06" db="EMBL/GenBank/DDBJ databases">
        <authorList>
            <consortium name="Pathogen Informatics"/>
            <person name="Doyle S."/>
        </authorList>
    </citation>
    <scope>NUCLEOTIDE SEQUENCE [LARGE SCALE GENOMIC DNA]</scope>
    <source>
        <strain evidence="21 22">NCTC8105</strain>
    </source>
</reference>
<evidence type="ECO:0000256" key="2">
    <source>
        <dbReference type="ARBA" id="ARBA00004418"/>
    </source>
</evidence>
<keyword evidence="9 18" id="KW-0732">Signal</keyword>
<dbReference type="GO" id="GO:0009279">
    <property type="term" value="C:cell outer membrane"/>
    <property type="evidence" value="ECO:0007669"/>
    <property type="project" value="UniProtKB-SubCell"/>
</dbReference>
<evidence type="ECO:0000256" key="3">
    <source>
        <dbReference type="ARBA" id="ARBA00004571"/>
    </source>
</evidence>
<dbReference type="InterPro" id="IPR009003">
    <property type="entry name" value="Peptidase_S1_PA"/>
</dbReference>
<dbReference type="Pfam" id="PF24078">
    <property type="entry name" value="Beta-sol_PIC_HAP1_IgA0_2nd"/>
    <property type="match status" value="1"/>
</dbReference>
<dbReference type="Pfam" id="PF02395">
    <property type="entry name" value="Peptidase_S6"/>
    <property type="match status" value="1"/>
</dbReference>
<dbReference type="SUPFAM" id="SSF50494">
    <property type="entry name" value="Trypsin-like serine proteases"/>
    <property type="match status" value="1"/>
</dbReference>
<evidence type="ECO:0000256" key="7">
    <source>
        <dbReference type="ARBA" id="ARBA00022670"/>
    </source>
</evidence>
<evidence type="ECO:0000256" key="13">
    <source>
        <dbReference type="ARBA" id="ARBA00023026"/>
    </source>
</evidence>
<keyword evidence="14" id="KW-0472">Membrane</keyword>
<keyword evidence="7 21" id="KW-0645">Protease</keyword>
<dbReference type="SUPFAM" id="SSF51126">
    <property type="entry name" value="Pectin lyase-like"/>
    <property type="match status" value="1"/>
</dbReference>
<evidence type="ECO:0000256" key="16">
    <source>
        <dbReference type="ARBA" id="ARBA00023237"/>
    </source>
</evidence>
<dbReference type="EC" id="3.4.21.-" evidence="21"/>
<dbReference type="Proteomes" id="UP000254821">
    <property type="component" value="Unassembled WGS sequence"/>
</dbReference>
<sequence length="1474" mass="154539">MKWKPKVFSLLTSIIISNANAGIMREDVSVQDYRDFAENLGKYTPGAENVEVFKTDGTSAGILDFPIPDFGASDDSAVATLVAPSYIVSVAHNTGYGGVKFGNGAKYSVSYKIINRNVDPAPGKDFHIPRLNKVVTDIAPADMVIPDDARHDKVRYKYFARVGSGSQYQVSPTTHKPVYIAGAYKWKSGGTIVNPTFENWRLRWTDYGPPDTRAQPFSSAGQGGDSGSPLFVYDSLEKKWKLYGVTTSIATYGTYDTTTYVLDLQTAFINQIIAGNTDPDVTDVASNGDIHWTKDAITQGDSSWGWHGIADKALPSSATYAELDTTKDLRFNGDGGLIVLDSSVNHGAAKLQFSSDYRVISAEGANATWVGGGIEVDADKTVDWEVNGLAGDTLHKIGEGTLYVNATGVNGGGLRAGDGTVVLAQQPDQDGKRSAFSTVTLVSGRATVKLGGEDQISGENIQFGSRGGILDLNGYDMSFSTINHNDSGARIINGNADTPSTVTLDNTNAQAFIGHFGSSDTANSLNVNYAPVGDQQWTLGGGADINELTLNGGVFAMSGRATPHAGGTIFTDDWISEAYHANHIQVENGSQLHLYEHAALYGDVSIADHATMVMTGKSRFTGNLEIGDEASLIVDTSQTNLASTDGNTDSWLASNVSGTGNVDKYGSGTLHWIGDNTYTGLTTIYGGVLDLTGSLASNLQMMSGTELAGNLSVQSLTLEDGVTLRPYAAPDSNLLTESTFTPQSMTVQNNFTTGAGTQLYLRSHMDEAQPDSDRLLINGDVDSSAGTTFINIDLSGEGYLTDTNNSGIAGPTEGVSLVQVGGLSTKDSFQLADGYVANGPWQYSLYAFAPGKSSGDERLISGSGNQYWDYRLETRYLSEGDEPQPDDGGSTPPPDDGGSTPPPDDGGSTPPPDDGGSTPPPDDGGSTPPPDDGGSTPPPDDGGSTPPPDDGGSTPPPDDGGSTPPPDDGGSTPPPDDGGKTPPPDDGGSTPPPDDGGKTPPPDDGGSTPPPDDGGSTPPPDDGGSTPPPDDGGSTPPPDDGGSTPPPDDGGKTPPPDDGGSTPPPDDGGKTPPPDDGGSTPPPDDGGKTPPPDDGGSTPPPDDGGSTPPPDDGGSTPPPDDGGKTPPPDDGGSTPPPDDGGGTPPKPRRIAVVPQVPSYLSLPSALLSYNSRVNQMFRNLAQSPDSSGKVVDSYPVWLQYINGEDKYHTAMGFLDYGYDYTQKEQGWLLGGRVLQLGDERQYLTWNVGFANSTLKITPDAKDGNSESHYNAYGLTSLLTLRHQSGLTLDVGADATKYDGHVTTDTRRGHVADIKAYSYSGNAEVSYPFELGNHEIAPVLGGGIQVLKVDDFTDADDIHVHYGTITRPTGQLGVRYNYKLRDTPLGNFVFYTNSYLTKDFSNTPDVWIGSTRTNGASSTFDMGKVGSSATVDVGIINEITPMFAINTGVQYQQRLSNDDEGINSWQANVGIKVTF</sequence>
<evidence type="ECO:0000259" key="20">
    <source>
        <dbReference type="PROSITE" id="PS51691"/>
    </source>
</evidence>
<proteinExistence type="predicted"/>
<dbReference type="InterPro" id="IPR043990">
    <property type="entry name" value="AC_1"/>
</dbReference>
<evidence type="ECO:0000256" key="11">
    <source>
        <dbReference type="ARBA" id="ARBA00022801"/>
    </source>
</evidence>
<keyword evidence="12" id="KW-0720">Serine protease</keyword>
<dbReference type="InterPro" id="IPR011050">
    <property type="entry name" value="Pectin_lyase_fold/virulence"/>
</dbReference>
<keyword evidence="8" id="KW-0812">Transmembrane</keyword>
<evidence type="ECO:0000256" key="1">
    <source>
        <dbReference type="ARBA" id="ARBA00004241"/>
    </source>
</evidence>
<dbReference type="InterPro" id="IPR005546">
    <property type="entry name" value="Autotransporte_beta"/>
</dbReference>
<dbReference type="Gene3D" id="2.160.20.20">
    <property type="match status" value="1"/>
</dbReference>
<dbReference type="GO" id="GO:0006508">
    <property type="term" value="P:proteolysis"/>
    <property type="evidence" value="ECO:0007669"/>
    <property type="project" value="UniProtKB-KW"/>
</dbReference>
<dbReference type="SMART" id="SM00869">
    <property type="entry name" value="Autotransporter"/>
    <property type="match status" value="1"/>
</dbReference>
<feature type="region of interest" description="Disordered" evidence="17">
    <location>
        <begin position="878"/>
        <end position="1149"/>
    </location>
</feature>
<evidence type="ECO:0000256" key="10">
    <source>
        <dbReference type="ARBA" id="ARBA00022764"/>
    </source>
</evidence>
<evidence type="ECO:0000256" key="17">
    <source>
        <dbReference type="SAM" id="MobiDB-lite"/>
    </source>
</evidence>
<feature type="domain" description="Peptidase S6" evidence="20">
    <location>
        <begin position="22"/>
        <end position="271"/>
    </location>
</feature>
<dbReference type="InterPro" id="IPR012332">
    <property type="entry name" value="Autotransporter_pectin_lyase_C"/>
</dbReference>
<accession>A0A377PNM1</accession>
<dbReference type="PROSITE" id="PS51691">
    <property type="entry name" value="PEPTIDASE_S6"/>
    <property type="match status" value="1"/>
</dbReference>
<dbReference type="InterPro" id="IPR030396">
    <property type="entry name" value="Peptidase_S6_dom"/>
</dbReference>
<evidence type="ECO:0000313" key="22">
    <source>
        <dbReference type="Proteomes" id="UP000254821"/>
    </source>
</evidence>
<evidence type="ECO:0000256" key="15">
    <source>
        <dbReference type="ARBA" id="ARBA00023145"/>
    </source>
</evidence>
<keyword evidence="5" id="KW-1134">Transmembrane beta strand</keyword>
<protein>
    <submittedName>
        <fullName evidence="21">Serine protease pic autotransporter</fullName>
        <ecNumber evidence="21">3.4.21.-</ecNumber>
    </submittedName>
</protein>
<gene>
    <name evidence="21" type="primary">pic_2</name>
    <name evidence="21" type="ORF">NCTC8105_04295</name>
</gene>
<dbReference type="InterPro" id="IPR036709">
    <property type="entry name" value="Autotransporte_beta_dom_sf"/>
</dbReference>
<evidence type="ECO:0000256" key="8">
    <source>
        <dbReference type="ARBA" id="ARBA00022692"/>
    </source>
</evidence>
<dbReference type="GO" id="GO:0042597">
    <property type="term" value="C:periplasmic space"/>
    <property type="evidence" value="ECO:0007669"/>
    <property type="project" value="UniProtKB-SubCell"/>
</dbReference>
<dbReference type="PROSITE" id="PS51208">
    <property type="entry name" value="AUTOTRANSPORTER"/>
    <property type="match status" value="1"/>
</dbReference>
<dbReference type="InterPro" id="IPR057393">
    <property type="entry name" value="PIC_HAP1_IgA0_b-sol2"/>
</dbReference>
<keyword evidence="13" id="KW-0843">Virulence</keyword>
<dbReference type="Pfam" id="PF18883">
    <property type="entry name" value="AC_1"/>
    <property type="match status" value="1"/>
</dbReference>
<evidence type="ECO:0000259" key="19">
    <source>
        <dbReference type="PROSITE" id="PS51208"/>
    </source>
</evidence>
<evidence type="ECO:0000256" key="18">
    <source>
        <dbReference type="SAM" id="SignalP"/>
    </source>
</evidence>
<dbReference type="GO" id="GO:0009986">
    <property type="term" value="C:cell surface"/>
    <property type="evidence" value="ECO:0007669"/>
    <property type="project" value="UniProtKB-SubCell"/>
</dbReference>
<evidence type="ECO:0000256" key="6">
    <source>
        <dbReference type="ARBA" id="ARBA00022525"/>
    </source>
</evidence>
<evidence type="ECO:0000256" key="14">
    <source>
        <dbReference type="ARBA" id="ARBA00023136"/>
    </source>
</evidence>
<feature type="chain" id="PRO_5016764191" evidence="18">
    <location>
        <begin position="22"/>
        <end position="1474"/>
    </location>
</feature>